<comment type="caution">
    <text evidence="2">The sequence shown here is derived from an EMBL/GenBank/DDBJ whole genome shotgun (WGS) entry which is preliminary data.</text>
</comment>
<evidence type="ECO:0000313" key="3">
    <source>
        <dbReference type="Proteomes" id="UP000225766"/>
    </source>
</evidence>
<dbReference type="AlphaFoldDB" id="A0A2C1LSZ3"/>
<dbReference type="Proteomes" id="UP000225766">
    <property type="component" value="Unassembled WGS sequence"/>
</dbReference>
<reference evidence="2 3" key="1">
    <citation type="submission" date="2017-09" db="EMBL/GenBank/DDBJ databases">
        <title>Large-scale bioinformatics analysis of Bacillus genomes uncovers conserved roles of natural products in bacterial physiology.</title>
        <authorList>
            <consortium name="Agbiome Team Llc"/>
            <person name="Bleich R.M."/>
            <person name="Grubbs K.J."/>
            <person name="Santa Maria K.C."/>
            <person name="Allen S.E."/>
            <person name="Farag S."/>
            <person name="Shank E.A."/>
            <person name="Bowers A."/>
        </authorList>
    </citation>
    <scope>NUCLEOTIDE SEQUENCE [LARGE SCALE GENOMIC DNA]</scope>
    <source>
        <strain evidence="2 3">AFS040105</strain>
    </source>
</reference>
<keyword evidence="1" id="KW-0175">Coiled coil</keyword>
<dbReference type="EMBL" id="NUMG01000016">
    <property type="protein sequence ID" value="PGU01374.1"/>
    <property type="molecule type" value="Genomic_DNA"/>
</dbReference>
<name>A0A2C1LSZ3_BACCE</name>
<evidence type="ECO:0000256" key="1">
    <source>
        <dbReference type="SAM" id="Coils"/>
    </source>
</evidence>
<accession>A0A2C1LSZ3</accession>
<organism evidence="2 3">
    <name type="scientific">Bacillus cereus</name>
    <dbReference type="NCBI Taxonomy" id="1396"/>
    <lineage>
        <taxon>Bacteria</taxon>
        <taxon>Bacillati</taxon>
        <taxon>Bacillota</taxon>
        <taxon>Bacilli</taxon>
        <taxon>Bacillales</taxon>
        <taxon>Bacillaceae</taxon>
        <taxon>Bacillus</taxon>
        <taxon>Bacillus cereus group</taxon>
    </lineage>
</organism>
<sequence>MSKKKIIDFNEEFSSIQDSISPLSSGLSRVNRMNKENLEEIERLEKEISNLFSKSNLQQNEIFNPKTNHIDINIRIYSKEYFKNISDELEKQLLSDVNNRADLIPPLTKLDIIISVVIGLVGTIVDLFLVKVPKDINYLKKYQQGGSPFTEWLRTLGIDENGKLNDFFQLLEEKCKVNFDASTTKGFPDYANQVNGFYPKTHRMMNLGHDPLFGLIFGLIDMFNGSTTLIDSKGIIHCIPNEKYQDFPMDNKMFAPLIWLGHILSDVCTKMGIPIPGWGFTQLLQFESFGENSKKIADITRWMYLEGYDMRHLLTMSTVPAVIEMCTKMYLKFTLSKDEFSSPIYMRELQSIQNDIRLEKMIFIAHSVAVSGNVGKIMMYYGNPLTFNFSEWLAFAKQSVQMLLIQLRDSTGEKIVRNRTGIDEEWKNIMNMK</sequence>
<gene>
    <name evidence="2" type="ORF">COD19_13865</name>
</gene>
<evidence type="ECO:0000313" key="2">
    <source>
        <dbReference type="EMBL" id="PGU01374.1"/>
    </source>
</evidence>
<proteinExistence type="predicted"/>
<feature type="coiled-coil region" evidence="1">
    <location>
        <begin position="27"/>
        <end position="61"/>
    </location>
</feature>
<dbReference type="RefSeq" id="WP_098882714.1">
    <property type="nucleotide sequence ID" value="NZ_NUMG01000016.1"/>
</dbReference>
<protein>
    <submittedName>
        <fullName evidence="2">Uncharacterized protein</fullName>
    </submittedName>
</protein>